<accession>A0A6G3Y1X7</accession>
<name>A0A6G3Y1X7_9ACTN</name>
<sequence>KIEEWTDVHIPFVVAALAALVGAAVVGVRRTALNHEAEELEPAHAREDGVAVLAD</sequence>
<gene>
    <name evidence="2" type="ORF">G3M58_97065</name>
</gene>
<evidence type="ECO:0000313" key="2">
    <source>
        <dbReference type="EMBL" id="NEE23760.1"/>
    </source>
</evidence>
<comment type="caution">
    <text evidence="2">The sequence shown here is derived from an EMBL/GenBank/DDBJ whole genome shotgun (WGS) entry which is preliminary data.</text>
</comment>
<proteinExistence type="predicted"/>
<dbReference type="AlphaFoldDB" id="A0A6G3Y1X7"/>
<keyword evidence="1" id="KW-1133">Transmembrane helix</keyword>
<evidence type="ECO:0000256" key="1">
    <source>
        <dbReference type="SAM" id="Phobius"/>
    </source>
</evidence>
<keyword evidence="1" id="KW-0472">Membrane</keyword>
<protein>
    <submittedName>
        <fullName evidence="2">MFS transporter</fullName>
    </submittedName>
</protein>
<reference evidence="2" key="1">
    <citation type="submission" date="2020-01" db="EMBL/GenBank/DDBJ databases">
        <title>Insect and environment-associated Actinomycetes.</title>
        <authorList>
            <person name="Currrie C."/>
            <person name="Chevrette M."/>
            <person name="Carlson C."/>
            <person name="Stubbendieck R."/>
            <person name="Wendt-Pienkowski E."/>
        </authorList>
    </citation>
    <scope>NUCLEOTIDE SEQUENCE</scope>
    <source>
        <strain evidence="2">SID7499</strain>
    </source>
</reference>
<feature type="non-terminal residue" evidence="2">
    <location>
        <position position="1"/>
    </location>
</feature>
<dbReference type="EMBL" id="JAAGMN010010540">
    <property type="protein sequence ID" value="NEE23760.1"/>
    <property type="molecule type" value="Genomic_DNA"/>
</dbReference>
<feature type="transmembrane region" description="Helical" evidence="1">
    <location>
        <begin position="12"/>
        <end position="28"/>
    </location>
</feature>
<organism evidence="2">
    <name type="scientific">Streptomyces sp. SID7499</name>
    <dbReference type="NCBI Taxonomy" id="2706086"/>
    <lineage>
        <taxon>Bacteria</taxon>
        <taxon>Bacillati</taxon>
        <taxon>Actinomycetota</taxon>
        <taxon>Actinomycetes</taxon>
        <taxon>Kitasatosporales</taxon>
        <taxon>Streptomycetaceae</taxon>
        <taxon>Streptomyces</taxon>
    </lineage>
</organism>
<keyword evidence="1" id="KW-0812">Transmembrane</keyword>